<dbReference type="Proteomes" id="UP001230654">
    <property type="component" value="Unassembled WGS sequence"/>
</dbReference>
<evidence type="ECO:0000313" key="3">
    <source>
        <dbReference type="Proteomes" id="UP001230654"/>
    </source>
</evidence>
<dbReference type="Gene3D" id="3.40.630.30">
    <property type="match status" value="1"/>
</dbReference>
<evidence type="ECO:0000313" key="2">
    <source>
        <dbReference type="EMBL" id="MDQ0579866.1"/>
    </source>
</evidence>
<name>A0ABU0NL69_STRRH</name>
<feature type="domain" description="N-acetyltransferase" evidence="1">
    <location>
        <begin position="17"/>
        <end position="155"/>
    </location>
</feature>
<dbReference type="CDD" id="cd04301">
    <property type="entry name" value="NAT_SF"/>
    <property type="match status" value="1"/>
</dbReference>
<evidence type="ECO:0000259" key="1">
    <source>
        <dbReference type="PROSITE" id="PS51186"/>
    </source>
</evidence>
<dbReference type="PANTHER" id="PTHR43233:SF1">
    <property type="entry name" value="FAMILY N-ACETYLTRANSFERASE, PUTATIVE (AFU_ORTHOLOGUE AFUA_6G03350)-RELATED"/>
    <property type="match status" value="1"/>
</dbReference>
<reference evidence="2 3" key="1">
    <citation type="submission" date="2023-07" db="EMBL/GenBank/DDBJ databases">
        <title>Comparative genomics of wheat-associated soil bacteria to identify genetic determinants of phenazine resistance.</title>
        <authorList>
            <person name="Mouncey N."/>
        </authorList>
    </citation>
    <scope>NUCLEOTIDE SEQUENCE [LARGE SCALE GENOMIC DNA]</scope>
    <source>
        <strain evidence="2 3">B2I6</strain>
    </source>
</reference>
<sequence>MNAMNAMSAVPPLAEGYEISADSARVDVDRVHHWLSTDAYWALGREREKQERAIAGSLNFGVYDTASGEQVAYARVVTDLAEFAWLCDVYVDRAARGKGIGTALVAAVRDHLRSHGLRRILLATHDAHGVYEQVGFEALEKPDQWMALIFAKPGPA</sequence>
<dbReference type="PROSITE" id="PS51186">
    <property type="entry name" value="GNAT"/>
    <property type="match status" value="1"/>
</dbReference>
<dbReference type="EMBL" id="JAUSWV010000002">
    <property type="protein sequence ID" value="MDQ0579866.1"/>
    <property type="molecule type" value="Genomic_DNA"/>
</dbReference>
<dbReference type="InterPro" id="IPR016181">
    <property type="entry name" value="Acyl_CoA_acyltransferase"/>
</dbReference>
<dbReference type="Pfam" id="PF00583">
    <property type="entry name" value="Acetyltransf_1"/>
    <property type="match status" value="1"/>
</dbReference>
<gene>
    <name evidence="2" type="ORF">QF030_002044</name>
</gene>
<dbReference type="SUPFAM" id="SSF55729">
    <property type="entry name" value="Acyl-CoA N-acyltransferases (Nat)"/>
    <property type="match status" value="1"/>
</dbReference>
<comment type="caution">
    <text evidence="2">The sequence shown here is derived from an EMBL/GenBank/DDBJ whole genome shotgun (WGS) entry which is preliminary data.</text>
</comment>
<accession>A0ABU0NL69</accession>
<organism evidence="2 3">
    <name type="scientific">Streptomyces rishiriensis</name>
    <dbReference type="NCBI Taxonomy" id="68264"/>
    <lineage>
        <taxon>Bacteria</taxon>
        <taxon>Bacillati</taxon>
        <taxon>Actinomycetota</taxon>
        <taxon>Actinomycetes</taxon>
        <taxon>Kitasatosporales</taxon>
        <taxon>Streptomycetaceae</taxon>
        <taxon>Streptomyces</taxon>
    </lineage>
</organism>
<dbReference type="InterPro" id="IPR000182">
    <property type="entry name" value="GNAT_dom"/>
</dbReference>
<dbReference type="InterPro" id="IPR053144">
    <property type="entry name" value="Acetyltransferase_Butenolide"/>
</dbReference>
<proteinExistence type="predicted"/>
<dbReference type="PANTHER" id="PTHR43233">
    <property type="entry name" value="FAMILY N-ACETYLTRANSFERASE, PUTATIVE (AFU_ORTHOLOGUE AFUA_6G03350)-RELATED"/>
    <property type="match status" value="1"/>
</dbReference>
<keyword evidence="3" id="KW-1185">Reference proteome</keyword>
<protein>
    <submittedName>
        <fullName evidence="2">GNAT superfamily N-acetyltransferase</fullName>
    </submittedName>
</protein>